<accession>A0A0C2YTB1</accession>
<dbReference type="OrthoDB" id="5061070at2759"/>
<dbReference type="InParanoid" id="A0A0C2YTB1"/>
<proteinExistence type="predicted"/>
<dbReference type="EMBL" id="KN822195">
    <property type="protein sequence ID" value="KIM52913.1"/>
    <property type="molecule type" value="Genomic_DNA"/>
</dbReference>
<dbReference type="Proteomes" id="UP000053989">
    <property type="component" value="Unassembled WGS sequence"/>
</dbReference>
<name>A0A0C2YTB1_9AGAM</name>
<dbReference type="AlphaFoldDB" id="A0A0C2YTB1"/>
<keyword evidence="2" id="KW-1185">Reference proteome</keyword>
<evidence type="ECO:0000313" key="2">
    <source>
        <dbReference type="Proteomes" id="UP000053989"/>
    </source>
</evidence>
<sequence>MGPVLTDLQRMIMCDHLDAAAIRSKVEIEWPLKGRHNTNLASEMWVPSQKDVYDAISALSRLGIRAQHDDLHKLLPLNLMEAALGIWRNGLIKCVLFTHERFADTVPTTIDNEAI</sequence>
<gene>
    <name evidence="1" type="ORF">SCLCIDRAFT_1223308</name>
</gene>
<reference evidence="2" key="2">
    <citation type="submission" date="2015-01" db="EMBL/GenBank/DDBJ databases">
        <title>Evolutionary Origins and Diversification of the Mycorrhizal Mutualists.</title>
        <authorList>
            <consortium name="DOE Joint Genome Institute"/>
            <consortium name="Mycorrhizal Genomics Consortium"/>
            <person name="Kohler A."/>
            <person name="Kuo A."/>
            <person name="Nagy L.G."/>
            <person name="Floudas D."/>
            <person name="Copeland A."/>
            <person name="Barry K.W."/>
            <person name="Cichocki N."/>
            <person name="Veneault-Fourrey C."/>
            <person name="LaButti K."/>
            <person name="Lindquist E.A."/>
            <person name="Lipzen A."/>
            <person name="Lundell T."/>
            <person name="Morin E."/>
            <person name="Murat C."/>
            <person name="Riley R."/>
            <person name="Ohm R."/>
            <person name="Sun H."/>
            <person name="Tunlid A."/>
            <person name="Henrissat B."/>
            <person name="Grigoriev I.V."/>
            <person name="Hibbett D.S."/>
            <person name="Martin F."/>
        </authorList>
    </citation>
    <scope>NUCLEOTIDE SEQUENCE [LARGE SCALE GENOMIC DNA]</scope>
    <source>
        <strain evidence="2">Foug A</strain>
    </source>
</reference>
<protein>
    <submittedName>
        <fullName evidence="1">Uncharacterized protein</fullName>
    </submittedName>
</protein>
<organism evidence="1 2">
    <name type="scientific">Scleroderma citrinum Foug A</name>
    <dbReference type="NCBI Taxonomy" id="1036808"/>
    <lineage>
        <taxon>Eukaryota</taxon>
        <taxon>Fungi</taxon>
        <taxon>Dikarya</taxon>
        <taxon>Basidiomycota</taxon>
        <taxon>Agaricomycotina</taxon>
        <taxon>Agaricomycetes</taxon>
        <taxon>Agaricomycetidae</taxon>
        <taxon>Boletales</taxon>
        <taxon>Sclerodermatineae</taxon>
        <taxon>Sclerodermataceae</taxon>
        <taxon>Scleroderma</taxon>
    </lineage>
</organism>
<dbReference type="HOGENOM" id="CLU_2110413_0_0_1"/>
<reference evidence="1 2" key="1">
    <citation type="submission" date="2014-04" db="EMBL/GenBank/DDBJ databases">
        <authorList>
            <consortium name="DOE Joint Genome Institute"/>
            <person name="Kuo A."/>
            <person name="Kohler A."/>
            <person name="Nagy L.G."/>
            <person name="Floudas D."/>
            <person name="Copeland A."/>
            <person name="Barry K.W."/>
            <person name="Cichocki N."/>
            <person name="Veneault-Fourrey C."/>
            <person name="LaButti K."/>
            <person name="Lindquist E.A."/>
            <person name="Lipzen A."/>
            <person name="Lundell T."/>
            <person name="Morin E."/>
            <person name="Murat C."/>
            <person name="Sun H."/>
            <person name="Tunlid A."/>
            <person name="Henrissat B."/>
            <person name="Grigoriev I.V."/>
            <person name="Hibbett D.S."/>
            <person name="Martin F."/>
            <person name="Nordberg H.P."/>
            <person name="Cantor M.N."/>
            <person name="Hua S.X."/>
        </authorList>
    </citation>
    <scope>NUCLEOTIDE SEQUENCE [LARGE SCALE GENOMIC DNA]</scope>
    <source>
        <strain evidence="1 2">Foug A</strain>
    </source>
</reference>
<evidence type="ECO:0000313" key="1">
    <source>
        <dbReference type="EMBL" id="KIM52913.1"/>
    </source>
</evidence>